<dbReference type="SMART" id="SM00184">
    <property type="entry name" value="RING"/>
    <property type="match status" value="1"/>
</dbReference>
<organism evidence="7 8">
    <name type="scientific">Quillaja saponaria</name>
    <name type="common">Soap bark tree</name>
    <dbReference type="NCBI Taxonomy" id="32244"/>
    <lineage>
        <taxon>Eukaryota</taxon>
        <taxon>Viridiplantae</taxon>
        <taxon>Streptophyta</taxon>
        <taxon>Embryophyta</taxon>
        <taxon>Tracheophyta</taxon>
        <taxon>Spermatophyta</taxon>
        <taxon>Magnoliopsida</taxon>
        <taxon>eudicotyledons</taxon>
        <taxon>Gunneridae</taxon>
        <taxon>Pentapetalae</taxon>
        <taxon>rosids</taxon>
        <taxon>fabids</taxon>
        <taxon>Fabales</taxon>
        <taxon>Quillajaceae</taxon>
        <taxon>Quillaja</taxon>
    </lineage>
</organism>
<protein>
    <submittedName>
        <fullName evidence="7">E3 ubiquitin-protein ligase RNF4-like</fullName>
    </submittedName>
</protein>
<feature type="region of interest" description="Disordered" evidence="5">
    <location>
        <begin position="1"/>
        <end position="43"/>
    </location>
</feature>
<keyword evidence="1" id="KW-0479">Metal-binding</keyword>
<dbReference type="GO" id="GO:0061630">
    <property type="term" value="F:ubiquitin protein ligase activity"/>
    <property type="evidence" value="ECO:0007669"/>
    <property type="project" value="InterPro"/>
</dbReference>
<dbReference type="PROSITE" id="PS00518">
    <property type="entry name" value="ZF_RING_1"/>
    <property type="match status" value="1"/>
</dbReference>
<proteinExistence type="predicted"/>
<dbReference type="InterPro" id="IPR013083">
    <property type="entry name" value="Znf_RING/FYVE/PHD"/>
</dbReference>
<dbReference type="AlphaFoldDB" id="A0AAD7PVE6"/>
<evidence type="ECO:0000256" key="5">
    <source>
        <dbReference type="SAM" id="MobiDB-lite"/>
    </source>
</evidence>
<dbReference type="PROSITE" id="PS50089">
    <property type="entry name" value="ZF_RING_2"/>
    <property type="match status" value="1"/>
</dbReference>
<dbReference type="SUPFAM" id="SSF57850">
    <property type="entry name" value="RING/U-box"/>
    <property type="match status" value="1"/>
</dbReference>
<evidence type="ECO:0000259" key="6">
    <source>
        <dbReference type="PROSITE" id="PS50089"/>
    </source>
</evidence>
<keyword evidence="2 4" id="KW-0863">Zinc-finger</keyword>
<name>A0AAD7PVE6_QUISA</name>
<reference evidence="7" key="1">
    <citation type="journal article" date="2023" name="Science">
        <title>Elucidation of the pathway for biosynthesis of saponin adjuvants from the soapbark tree.</title>
        <authorList>
            <person name="Reed J."/>
            <person name="Orme A."/>
            <person name="El-Demerdash A."/>
            <person name="Owen C."/>
            <person name="Martin L.B.B."/>
            <person name="Misra R.C."/>
            <person name="Kikuchi S."/>
            <person name="Rejzek M."/>
            <person name="Martin A.C."/>
            <person name="Harkess A."/>
            <person name="Leebens-Mack J."/>
            <person name="Louveau T."/>
            <person name="Stephenson M.J."/>
            <person name="Osbourn A."/>
        </authorList>
    </citation>
    <scope>NUCLEOTIDE SEQUENCE</scope>
    <source>
        <strain evidence="7">S10</strain>
    </source>
</reference>
<dbReference type="GO" id="GO:0008270">
    <property type="term" value="F:zinc ion binding"/>
    <property type="evidence" value="ECO:0007669"/>
    <property type="project" value="UniProtKB-KW"/>
</dbReference>
<comment type="caution">
    <text evidence="7">The sequence shown here is derived from an EMBL/GenBank/DDBJ whole genome shotgun (WGS) entry which is preliminary data.</text>
</comment>
<feature type="domain" description="RING-type" evidence="6">
    <location>
        <begin position="147"/>
        <end position="185"/>
    </location>
</feature>
<dbReference type="GO" id="GO:0032183">
    <property type="term" value="F:SUMO binding"/>
    <property type="evidence" value="ECO:0007669"/>
    <property type="project" value="TreeGrafter"/>
</dbReference>
<dbReference type="GO" id="GO:0033768">
    <property type="term" value="C:SUMO-targeted ubiquitin ligase complex"/>
    <property type="evidence" value="ECO:0007669"/>
    <property type="project" value="TreeGrafter"/>
</dbReference>
<evidence type="ECO:0000313" key="8">
    <source>
        <dbReference type="Proteomes" id="UP001163823"/>
    </source>
</evidence>
<dbReference type="PANTHER" id="PTHR47094:SF18">
    <property type="entry name" value="RING-TYPE DOMAIN-CONTAINING PROTEIN"/>
    <property type="match status" value="1"/>
</dbReference>
<evidence type="ECO:0000256" key="2">
    <source>
        <dbReference type="ARBA" id="ARBA00022771"/>
    </source>
</evidence>
<dbReference type="PANTHER" id="PTHR47094">
    <property type="entry name" value="ELFLESS, ISOFORM B"/>
    <property type="match status" value="1"/>
</dbReference>
<gene>
    <name evidence="7" type="ORF">O6P43_013267</name>
</gene>
<dbReference type="InterPro" id="IPR001841">
    <property type="entry name" value="Znf_RING"/>
</dbReference>
<dbReference type="Proteomes" id="UP001163823">
    <property type="component" value="Chromosome 5"/>
</dbReference>
<dbReference type="EMBL" id="JARAOO010000005">
    <property type="protein sequence ID" value="KAJ7969283.1"/>
    <property type="molecule type" value="Genomic_DNA"/>
</dbReference>
<dbReference type="InterPro" id="IPR049627">
    <property type="entry name" value="SLX8"/>
</dbReference>
<evidence type="ECO:0000256" key="3">
    <source>
        <dbReference type="ARBA" id="ARBA00022833"/>
    </source>
</evidence>
<dbReference type="InterPro" id="IPR017907">
    <property type="entry name" value="Znf_RING_CS"/>
</dbReference>
<dbReference type="KEGG" id="qsa:O6P43_013267"/>
<keyword evidence="3" id="KW-0862">Zinc</keyword>
<dbReference type="GO" id="GO:0140082">
    <property type="term" value="F:SUMO-ubiquitin ligase activity"/>
    <property type="evidence" value="ECO:0007669"/>
    <property type="project" value="TreeGrafter"/>
</dbReference>
<dbReference type="Pfam" id="PF13923">
    <property type="entry name" value="zf-C3HC4_2"/>
    <property type="match status" value="1"/>
</dbReference>
<keyword evidence="8" id="KW-1185">Reference proteome</keyword>
<feature type="compositionally biased region" description="Polar residues" evidence="5">
    <location>
        <begin position="13"/>
        <end position="37"/>
    </location>
</feature>
<sequence>MVPGLDLNFPPSEENSALTSPRGPTSPYNENVQVQPTHDSELNDDVVIISPRKFEEARNNSLRKRSRESRGIMQEAQNDFSAGSTSCFPSSQNENGTLSTYIVDLDLVTWLISGMSNPKKATDVLSEPPSKPCQSCQPLPEAPSFKCAICMDQLIEETSTKCGHIFCKKCIEKALALQKNCPTCRRKLRKTDIFRIYLPTD</sequence>
<accession>A0AAD7PVE6</accession>
<evidence type="ECO:0000256" key="4">
    <source>
        <dbReference type="PROSITE-ProRule" id="PRU00175"/>
    </source>
</evidence>
<evidence type="ECO:0000313" key="7">
    <source>
        <dbReference type="EMBL" id="KAJ7969283.1"/>
    </source>
</evidence>
<evidence type="ECO:0000256" key="1">
    <source>
        <dbReference type="ARBA" id="ARBA00022723"/>
    </source>
</evidence>
<dbReference type="Gene3D" id="3.30.40.10">
    <property type="entry name" value="Zinc/RING finger domain, C3HC4 (zinc finger)"/>
    <property type="match status" value="1"/>
</dbReference>
<dbReference type="GO" id="GO:0006511">
    <property type="term" value="P:ubiquitin-dependent protein catabolic process"/>
    <property type="evidence" value="ECO:0007669"/>
    <property type="project" value="TreeGrafter"/>
</dbReference>